<dbReference type="CDD" id="cd02219">
    <property type="entry name" value="cupin_YjlB-like"/>
    <property type="match status" value="1"/>
</dbReference>
<proteinExistence type="predicted"/>
<organism evidence="1 2">
    <name type="scientific">Amycolatopsis ultiminotia</name>
    <dbReference type="NCBI Taxonomy" id="543629"/>
    <lineage>
        <taxon>Bacteria</taxon>
        <taxon>Bacillati</taxon>
        <taxon>Actinomycetota</taxon>
        <taxon>Actinomycetes</taxon>
        <taxon>Pseudonocardiales</taxon>
        <taxon>Pseudonocardiaceae</taxon>
        <taxon>Amycolatopsis</taxon>
    </lineage>
</organism>
<dbReference type="EMBL" id="BAAAZN010000037">
    <property type="protein sequence ID" value="GAA3587869.1"/>
    <property type="molecule type" value="Genomic_DNA"/>
</dbReference>
<dbReference type="InterPro" id="IPR047121">
    <property type="entry name" value="YjiB-like"/>
</dbReference>
<dbReference type="PANTHER" id="PTHR36448">
    <property type="entry name" value="BLR7373 PROTEIN"/>
    <property type="match status" value="1"/>
</dbReference>
<dbReference type="PIRSF" id="PIRSF019307">
    <property type="entry name" value="UCP019307"/>
    <property type="match status" value="1"/>
</dbReference>
<dbReference type="PANTHER" id="PTHR36448:SF2">
    <property type="entry name" value="CUPIN TYPE-1 DOMAIN-CONTAINING PROTEIN"/>
    <property type="match status" value="1"/>
</dbReference>
<gene>
    <name evidence="1" type="ORF">GCM10022222_85590</name>
</gene>
<dbReference type="InterPro" id="IPR014710">
    <property type="entry name" value="RmlC-like_jellyroll"/>
</dbReference>
<protein>
    <submittedName>
        <fullName evidence="1">Cupin domain-containing protein</fullName>
    </submittedName>
</protein>
<keyword evidence="2" id="KW-1185">Reference proteome</keyword>
<dbReference type="Gene3D" id="2.60.120.10">
    <property type="entry name" value="Jelly Rolls"/>
    <property type="match status" value="1"/>
</dbReference>
<dbReference type="SUPFAM" id="SSF51182">
    <property type="entry name" value="RmlC-like cupins"/>
    <property type="match status" value="1"/>
</dbReference>
<evidence type="ECO:0000313" key="1">
    <source>
        <dbReference type="EMBL" id="GAA3587869.1"/>
    </source>
</evidence>
<dbReference type="Proteomes" id="UP001500689">
    <property type="component" value="Unassembled WGS sequence"/>
</dbReference>
<accession>A0ABP6YS60</accession>
<comment type="caution">
    <text evidence="1">The sequence shown here is derived from an EMBL/GenBank/DDBJ whole genome shotgun (WGS) entry which is preliminary data.</text>
</comment>
<evidence type="ECO:0000313" key="2">
    <source>
        <dbReference type="Proteomes" id="UP001500689"/>
    </source>
</evidence>
<dbReference type="InterPro" id="IPR011051">
    <property type="entry name" value="RmlC_Cupin_sf"/>
</dbReference>
<name>A0ABP6YS60_9PSEU</name>
<dbReference type="InterPro" id="IPR014500">
    <property type="entry name" value="UCP019307_cupin"/>
</dbReference>
<sequence length="205" mass="22678">MTIAAQVEAEAHHYAPDGTVINSRLPLLVYRQAVQADAGEALETTMKRVFARNDWLNNWTYRGVYPYPHFHSTCHEVLGVVRGAMPLRLGGAAEEPMLFLAGDVIVLPAGVSHSAFEDDQHTELGGTEDVLMVGGYADGRDWDLMRDGQYSDEELRAAVKRIMSLPIPRLDPVTGEPMQLWREAPPSLEWGQSVGKATGIEDIHK</sequence>
<dbReference type="RefSeq" id="WP_344869396.1">
    <property type="nucleotide sequence ID" value="NZ_BAAAZN010000037.1"/>
</dbReference>
<reference evidence="2" key="1">
    <citation type="journal article" date="2019" name="Int. J. Syst. Evol. Microbiol.">
        <title>The Global Catalogue of Microorganisms (GCM) 10K type strain sequencing project: providing services to taxonomists for standard genome sequencing and annotation.</title>
        <authorList>
            <consortium name="The Broad Institute Genomics Platform"/>
            <consortium name="The Broad Institute Genome Sequencing Center for Infectious Disease"/>
            <person name="Wu L."/>
            <person name="Ma J."/>
        </authorList>
    </citation>
    <scope>NUCLEOTIDE SEQUENCE [LARGE SCALE GENOMIC DNA]</scope>
    <source>
        <strain evidence="2">JCM 16898</strain>
    </source>
</reference>